<accession>D6RQU1</accession>
<keyword evidence="2" id="KW-1185">Reference proteome</keyword>
<reference evidence="1 2" key="1">
    <citation type="journal article" date="2010" name="Proc. Natl. Acad. Sci. U.S.A.">
        <title>Insights into evolution of multicellular fungi from the assembled chromosomes of the mushroom Coprinopsis cinerea (Coprinus cinereus).</title>
        <authorList>
            <person name="Stajich J.E."/>
            <person name="Wilke S.K."/>
            <person name="Ahren D."/>
            <person name="Au C.H."/>
            <person name="Birren B.W."/>
            <person name="Borodovsky M."/>
            <person name="Burns C."/>
            <person name="Canback B."/>
            <person name="Casselton L.A."/>
            <person name="Cheng C.K."/>
            <person name="Deng J."/>
            <person name="Dietrich F.S."/>
            <person name="Fargo D.C."/>
            <person name="Farman M.L."/>
            <person name="Gathman A.C."/>
            <person name="Goldberg J."/>
            <person name="Guigo R."/>
            <person name="Hoegger P.J."/>
            <person name="Hooker J.B."/>
            <person name="Huggins A."/>
            <person name="James T.Y."/>
            <person name="Kamada T."/>
            <person name="Kilaru S."/>
            <person name="Kodira C."/>
            <person name="Kues U."/>
            <person name="Kupfer D."/>
            <person name="Kwan H.S."/>
            <person name="Lomsadze A."/>
            <person name="Li W."/>
            <person name="Lilly W.W."/>
            <person name="Ma L.J."/>
            <person name="Mackey A.J."/>
            <person name="Manning G."/>
            <person name="Martin F."/>
            <person name="Muraguchi H."/>
            <person name="Natvig D.O."/>
            <person name="Palmerini H."/>
            <person name="Ramesh M.A."/>
            <person name="Rehmeyer C.J."/>
            <person name="Roe B.A."/>
            <person name="Shenoy N."/>
            <person name="Stanke M."/>
            <person name="Ter-Hovhannisyan V."/>
            <person name="Tunlid A."/>
            <person name="Velagapudi R."/>
            <person name="Vision T.J."/>
            <person name="Zeng Q."/>
            <person name="Zolan M.E."/>
            <person name="Pukkila P.J."/>
        </authorList>
    </citation>
    <scope>NUCLEOTIDE SEQUENCE [LARGE SCALE GENOMIC DNA]</scope>
    <source>
        <strain evidence="2">Okayama-7 / 130 / ATCC MYA-4618 / FGSC 9003</strain>
    </source>
</reference>
<sequence>MALTQHNTKKNMMSPWRQLPYDLKMETTRHMNIVQLQSFASCNAKVEEPLQEMKRRVFVLLQQFGLYPEEVLTAMKDRCAIISGSAALSVVTPDEQDEQPTDQEG</sequence>
<gene>
    <name evidence="1" type="ORF">CC1G_15426</name>
</gene>
<proteinExistence type="predicted"/>
<dbReference type="Proteomes" id="UP000001861">
    <property type="component" value="Unassembled WGS sequence"/>
</dbReference>
<evidence type="ECO:0000313" key="2">
    <source>
        <dbReference type="Proteomes" id="UP000001861"/>
    </source>
</evidence>
<organism evidence="1 2">
    <name type="scientific">Coprinopsis cinerea (strain Okayama-7 / 130 / ATCC MYA-4618 / FGSC 9003)</name>
    <name type="common">Inky cap fungus</name>
    <name type="synonym">Hormographiella aspergillata</name>
    <dbReference type="NCBI Taxonomy" id="240176"/>
    <lineage>
        <taxon>Eukaryota</taxon>
        <taxon>Fungi</taxon>
        <taxon>Dikarya</taxon>
        <taxon>Basidiomycota</taxon>
        <taxon>Agaricomycotina</taxon>
        <taxon>Agaricomycetes</taxon>
        <taxon>Agaricomycetidae</taxon>
        <taxon>Agaricales</taxon>
        <taxon>Agaricineae</taxon>
        <taxon>Psathyrellaceae</taxon>
        <taxon>Coprinopsis</taxon>
    </lineage>
</organism>
<dbReference type="HOGENOM" id="CLU_2236452_0_0_1"/>
<dbReference type="EMBL" id="AACS02000012">
    <property type="protein sequence ID" value="EFI26655.1"/>
    <property type="molecule type" value="Genomic_DNA"/>
</dbReference>
<name>D6RQU1_COPC7</name>
<dbReference type="GeneID" id="9378232"/>
<dbReference type="InParanoid" id="D6RQU1"/>
<dbReference type="KEGG" id="cci:CC1G_15426"/>
<evidence type="ECO:0000313" key="1">
    <source>
        <dbReference type="EMBL" id="EFI26655.1"/>
    </source>
</evidence>
<dbReference type="AlphaFoldDB" id="D6RQU1"/>
<dbReference type="VEuPathDB" id="FungiDB:CC1G_15426"/>
<comment type="caution">
    <text evidence="1">The sequence shown here is derived from an EMBL/GenBank/DDBJ whole genome shotgun (WGS) entry which is preliminary data.</text>
</comment>
<protein>
    <submittedName>
        <fullName evidence="1">Uncharacterized protein</fullName>
    </submittedName>
</protein>
<dbReference type="RefSeq" id="XP_002910149.1">
    <property type="nucleotide sequence ID" value="XM_002910103.1"/>
</dbReference>